<feature type="region of interest" description="Disordered" evidence="8">
    <location>
        <begin position="229"/>
        <end position="249"/>
    </location>
</feature>
<dbReference type="RefSeq" id="XP_012859783.2">
    <property type="nucleotide sequence ID" value="XM_013004329.2"/>
</dbReference>
<dbReference type="PANTHER" id="PTHR34174">
    <property type="entry name" value="HYDROLETHALUS SYNDROME PROTEIN 1"/>
    <property type="match status" value="1"/>
</dbReference>
<keyword evidence="4" id="KW-0963">Cytoplasm</keyword>
<name>A0ABM0ZQ43_ECHTE</name>
<evidence type="ECO:0000256" key="4">
    <source>
        <dbReference type="ARBA" id="ARBA00022490"/>
    </source>
</evidence>
<organism evidence="10 11">
    <name type="scientific">Echinops telfairi</name>
    <name type="common">Lesser hedgehog tenrec</name>
    <dbReference type="NCBI Taxonomy" id="9371"/>
    <lineage>
        <taxon>Eukaryota</taxon>
        <taxon>Metazoa</taxon>
        <taxon>Chordata</taxon>
        <taxon>Craniata</taxon>
        <taxon>Vertebrata</taxon>
        <taxon>Euteleostomi</taxon>
        <taxon>Mammalia</taxon>
        <taxon>Eutheria</taxon>
        <taxon>Afrotheria</taxon>
        <taxon>Tenrecidae</taxon>
        <taxon>Tenrecinae</taxon>
        <taxon>Echinops</taxon>
    </lineage>
</organism>
<evidence type="ECO:0000256" key="7">
    <source>
        <dbReference type="ARBA" id="ARBA00023273"/>
    </source>
</evidence>
<keyword evidence="6" id="KW-0206">Cytoskeleton</keyword>
<comment type="similarity">
    <text evidence="3">Belongs to the HYLS1 family.</text>
</comment>
<evidence type="ECO:0000256" key="5">
    <source>
        <dbReference type="ARBA" id="ARBA00022794"/>
    </source>
</evidence>
<dbReference type="InterPro" id="IPR027918">
    <property type="entry name" value="HYLS1_C_dom"/>
</dbReference>
<dbReference type="PANTHER" id="PTHR34174:SF1">
    <property type="entry name" value="CENTRIOLAR AND CILIOGENESIS-ASSOCIATED PROTEIN HYLS1"/>
    <property type="match status" value="1"/>
</dbReference>
<comment type="subcellular location">
    <subcellularLocation>
        <location evidence="2">Cell projection</location>
        <location evidence="2">Cilium</location>
    </subcellularLocation>
    <subcellularLocation>
        <location evidence="1">Cytoplasm</location>
        <location evidence="1">Cytoskeleton</location>
        <location evidence="1">Microtubule organizing center</location>
        <location evidence="1">Centrosome</location>
        <location evidence="1">Centriole</location>
    </subcellularLocation>
</comment>
<proteinExistence type="inferred from homology"/>
<feature type="domain" description="Centriolar and ciliogenesis-associated protein HYLS1 C-terminal" evidence="9">
    <location>
        <begin position="280"/>
        <end position="368"/>
    </location>
</feature>
<evidence type="ECO:0000313" key="10">
    <source>
        <dbReference type="Proteomes" id="UP000694863"/>
    </source>
</evidence>
<evidence type="ECO:0000256" key="1">
    <source>
        <dbReference type="ARBA" id="ARBA00004114"/>
    </source>
</evidence>
<evidence type="ECO:0000313" key="11">
    <source>
        <dbReference type="RefSeq" id="XP_012859783.2"/>
    </source>
</evidence>
<evidence type="ECO:0000259" key="9">
    <source>
        <dbReference type="Pfam" id="PF15311"/>
    </source>
</evidence>
<evidence type="ECO:0000256" key="6">
    <source>
        <dbReference type="ARBA" id="ARBA00023212"/>
    </source>
</evidence>
<reference evidence="11" key="1">
    <citation type="submission" date="2025-08" db="UniProtKB">
        <authorList>
            <consortium name="RefSeq"/>
        </authorList>
    </citation>
    <scope>IDENTIFICATION</scope>
</reference>
<sequence length="383" mass="42378">MPARRLRFGLGSGSAPAPTFALALAGAAGGRGLRLSEGRCSRAAPAAAMAQPKEGATKGDKSYQVTVGVKKKSGNQSRRPCSIEETMAERVGPDGQKCVNVDPEDRRLAAATPFTQICAGMGAGDVRGQFQSTPYDPYSKASVTSGKRPAGFPFQVQCRQVGSSVPSETVSEASQIPRNPAMKRKVLRRMPGGEVLITDETLISKSESDTENELDLWDLRQRLMNLQCQEERKSPVESSQKRHLPSGHEDQPLYYCLREEMGSPATEQDLIVASQPKSFIPPRLDQLSRNRSKIDRVARYFEYKQEWDAMQLPGEDRRKELRWGVRENLLCRAEPQCKSQHIYAPNNYLVPTEKKRSALRWGVRCDLANGIIPRKSSSSLSPS</sequence>
<evidence type="ECO:0000256" key="3">
    <source>
        <dbReference type="ARBA" id="ARBA00010091"/>
    </source>
</evidence>
<keyword evidence="5" id="KW-0970">Cilium biogenesis/degradation</keyword>
<dbReference type="PRINTS" id="PR02098">
    <property type="entry name" value="HYLETHALUSS1"/>
</dbReference>
<keyword evidence="7" id="KW-0966">Cell projection</keyword>
<evidence type="ECO:0000256" key="8">
    <source>
        <dbReference type="SAM" id="MobiDB-lite"/>
    </source>
</evidence>
<keyword evidence="10" id="KW-1185">Reference proteome</keyword>
<evidence type="ECO:0000256" key="2">
    <source>
        <dbReference type="ARBA" id="ARBA00004138"/>
    </source>
</evidence>
<dbReference type="InterPro" id="IPR026227">
    <property type="entry name" value="HYLS1"/>
</dbReference>
<dbReference type="GeneID" id="101647829"/>
<dbReference type="Proteomes" id="UP000694863">
    <property type="component" value="Unplaced"/>
</dbReference>
<dbReference type="Pfam" id="PF15311">
    <property type="entry name" value="HYLS1_C"/>
    <property type="match status" value="1"/>
</dbReference>
<dbReference type="InterPro" id="IPR052319">
    <property type="entry name" value="Centriolar_ciliogenesis_assoc"/>
</dbReference>
<gene>
    <name evidence="11" type="primary">LOC101647829</name>
</gene>
<protein>
    <submittedName>
        <fullName evidence="11">Hydrolethalus syndrome protein 1-like</fullName>
    </submittedName>
</protein>
<accession>A0ABM0ZQ43</accession>